<keyword evidence="1" id="KW-0472">Membrane</keyword>
<dbReference type="Pfam" id="PF15062">
    <property type="entry name" value="ARL6IP6"/>
    <property type="match status" value="1"/>
</dbReference>
<dbReference type="EMBL" id="OU895878">
    <property type="protein sequence ID" value="CAG9802680.1"/>
    <property type="molecule type" value="Genomic_DNA"/>
</dbReference>
<feature type="transmembrane region" description="Helical" evidence="1">
    <location>
        <begin position="86"/>
        <end position="106"/>
    </location>
</feature>
<dbReference type="Proteomes" id="UP001153620">
    <property type="component" value="Chromosome 2"/>
</dbReference>
<dbReference type="AlphaFoldDB" id="A0A9N9WQW0"/>
<keyword evidence="1" id="KW-1133">Transmembrane helix</keyword>
<keyword evidence="3" id="KW-1185">Reference proteome</keyword>
<accession>A0A9N9WQW0</accession>
<keyword evidence="1" id="KW-0812">Transmembrane</keyword>
<evidence type="ECO:0000313" key="2">
    <source>
        <dbReference type="EMBL" id="CAG9802680.1"/>
    </source>
</evidence>
<proteinExistence type="predicted"/>
<feature type="transmembrane region" description="Helical" evidence="1">
    <location>
        <begin position="36"/>
        <end position="56"/>
    </location>
</feature>
<dbReference type="PANTHER" id="PTHR28640">
    <property type="entry name" value="ADP-RIBOSYLATION FACTOR-LIKE PROTEIN 6-INTERACTING PROTEIN 6"/>
    <property type="match status" value="1"/>
</dbReference>
<organism evidence="2 3">
    <name type="scientific">Chironomus riparius</name>
    <dbReference type="NCBI Taxonomy" id="315576"/>
    <lineage>
        <taxon>Eukaryota</taxon>
        <taxon>Metazoa</taxon>
        <taxon>Ecdysozoa</taxon>
        <taxon>Arthropoda</taxon>
        <taxon>Hexapoda</taxon>
        <taxon>Insecta</taxon>
        <taxon>Pterygota</taxon>
        <taxon>Neoptera</taxon>
        <taxon>Endopterygota</taxon>
        <taxon>Diptera</taxon>
        <taxon>Nematocera</taxon>
        <taxon>Chironomoidea</taxon>
        <taxon>Chironomidae</taxon>
        <taxon>Chironominae</taxon>
        <taxon>Chironomus</taxon>
    </lineage>
</organism>
<sequence length="107" mass="12323">MDIINSTKISLVASEIQVMMNSTLVQTQEFVKSSDLLQATVISMLFVLAYWSIIYMDSYQPGKFPPSPLSVFDKESFHQRQTSFHLNYLTGLIIGILLFFSIYFHIF</sequence>
<dbReference type="OrthoDB" id="10070125at2759"/>
<protein>
    <submittedName>
        <fullName evidence="2">Uncharacterized protein</fullName>
    </submittedName>
</protein>
<reference evidence="2" key="1">
    <citation type="submission" date="2022-01" db="EMBL/GenBank/DDBJ databases">
        <authorList>
            <person name="King R."/>
        </authorList>
    </citation>
    <scope>NUCLEOTIDE SEQUENCE</scope>
</reference>
<gene>
    <name evidence="2" type="ORF">CHIRRI_LOCUS5586</name>
</gene>
<name>A0A9N9WQW0_9DIPT</name>
<evidence type="ECO:0000313" key="3">
    <source>
        <dbReference type="Proteomes" id="UP001153620"/>
    </source>
</evidence>
<reference evidence="2" key="2">
    <citation type="submission" date="2022-10" db="EMBL/GenBank/DDBJ databases">
        <authorList>
            <consortium name="ENA_rothamsted_submissions"/>
            <consortium name="culmorum"/>
            <person name="King R."/>
        </authorList>
    </citation>
    <scope>NUCLEOTIDE SEQUENCE</scope>
</reference>
<dbReference type="InterPro" id="IPR029383">
    <property type="entry name" value="ARL6IP6"/>
</dbReference>
<evidence type="ECO:0000256" key="1">
    <source>
        <dbReference type="SAM" id="Phobius"/>
    </source>
</evidence>
<dbReference type="PANTHER" id="PTHR28640:SF1">
    <property type="entry name" value="ADP-RIBOSYLATION FACTOR-LIKE PROTEIN 6-INTERACTING PROTEIN 6"/>
    <property type="match status" value="1"/>
</dbReference>